<name>A0A8T0RB08_PANVG</name>
<comment type="caution">
    <text evidence="2">The sequence shown here is derived from an EMBL/GenBank/DDBJ whole genome shotgun (WGS) entry which is preliminary data.</text>
</comment>
<feature type="compositionally biased region" description="Polar residues" evidence="1">
    <location>
        <begin position="112"/>
        <end position="124"/>
    </location>
</feature>
<reference evidence="2" key="1">
    <citation type="submission" date="2020-05" db="EMBL/GenBank/DDBJ databases">
        <title>WGS assembly of Panicum virgatum.</title>
        <authorList>
            <person name="Lovell J.T."/>
            <person name="Jenkins J."/>
            <person name="Shu S."/>
            <person name="Juenger T.E."/>
            <person name="Schmutz J."/>
        </authorList>
    </citation>
    <scope>NUCLEOTIDE SEQUENCE</scope>
    <source>
        <strain evidence="2">AP13</strain>
    </source>
</reference>
<dbReference type="Proteomes" id="UP000823388">
    <property type="component" value="Chromosome 6K"/>
</dbReference>
<dbReference type="EMBL" id="CM029047">
    <property type="protein sequence ID" value="KAG2582265.1"/>
    <property type="molecule type" value="Genomic_DNA"/>
</dbReference>
<feature type="region of interest" description="Disordered" evidence="1">
    <location>
        <begin position="35"/>
        <end position="56"/>
    </location>
</feature>
<dbReference type="AlphaFoldDB" id="A0A8T0RB08"/>
<organism evidence="2 3">
    <name type="scientific">Panicum virgatum</name>
    <name type="common">Blackwell switchgrass</name>
    <dbReference type="NCBI Taxonomy" id="38727"/>
    <lineage>
        <taxon>Eukaryota</taxon>
        <taxon>Viridiplantae</taxon>
        <taxon>Streptophyta</taxon>
        <taxon>Embryophyta</taxon>
        <taxon>Tracheophyta</taxon>
        <taxon>Spermatophyta</taxon>
        <taxon>Magnoliopsida</taxon>
        <taxon>Liliopsida</taxon>
        <taxon>Poales</taxon>
        <taxon>Poaceae</taxon>
        <taxon>PACMAD clade</taxon>
        <taxon>Panicoideae</taxon>
        <taxon>Panicodae</taxon>
        <taxon>Paniceae</taxon>
        <taxon>Panicinae</taxon>
        <taxon>Panicum</taxon>
        <taxon>Panicum sect. Hiantes</taxon>
    </lineage>
</organism>
<evidence type="ECO:0000313" key="3">
    <source>
        <dbReference type="Proteomes" id="UP000823388"/>
    </source>
</evidence>
<accession>A0A8T0RB08</accession>
<proteinExistence type="predicted"/>
<sequence length="124" mass="13692">MHPQDSCFRRLTTRNTVSAALDCRTSCCAATEVSSRSTSHGCQSPAGAMGSSSDPATTSCVCAIPRGMQELYPRIRRCIHCLPSVRQNVQPLTQFHRFYEGGEDEYQKGSEHSANILSTQHSRR</sequence>
<feature type="region of interest" description="Disordered" evidence="1">
    <location>
        <begin position="103"/>
        <end position="124"/>
    </location>
</feature>
<evidence type="ECO:0000256" key="1">
    <source>
        <dbReference type="SAM" id="MobiDB-lite"/>
    </source>
</evidence>
<gene>
    <name evidence="2" type="ORF">PVAP13_6KG123600</name>
</gene>
<protein>
    <submittedName>
        <fullName evidence="2">Uncharacterized protein</fullName>
    </submittedName>
</protein>
<keyword evidence="3" id="KW-1185">Reference proteome</keyword>
<evidence type="ECO:0000313" key="2">
    <source>
        <dbReference type="EMBL" id="KAG2582265.1"/>
    </source>
</evidence>